<dbReference type="GO" id="GO:0043138">
    <property type="term" value="F:3'-5' DNA helicase activity"/>
    <property type="evidence" value="ECO:0007669"/>
    <property type="project" value="UniProtKB-EC"/>
</dbReference>
<protein>
    <recommendedName>
        <fullName evidence="9">DNA 3'-5' helicase</fullName>
        <ecNumber evidence="9">5.6.2.4</ecNumber>
    </recommendedName>
    <alternativeName>
        <fullName evidence="10">DNA 3'-5' helicase II</fullName>
    </alternativeName>
</protein>
<dbReference type="SUPFAM" id="SSF52540">
    <property type="entry name" value="P-loop containing nucleoside triphosphate hydrolases"/>
    <property type="match status" value="1"/>
</dbReference>
<evidence type="ECO:0000256" key="7">
    <source>
        <dbReference type="ARBA" id="ARBA00023235"/>
    </source>
</evidence>
<name>A0A7U6JF80_CALEA</name>
<evidence type="ECO:0000259" key="13">
    <source>
        <dbReference type="PROSITE" id="PS51198"/>
    </source>
</evidence>
<dbReference type="Gene3D" id="1.10.486.10">
    <property type="entry name" value="PCRA, domain 4"/>
    <property type="match status" value="1"/>
</dbReference>
<dbReference type="PANTHER" id="PTHR11070">
    <property type="entry name" value="UVRD / RECB / PCRA DNA HELICASE FAMILY MEMBER"/>
    <property type="match status" value="1"/>
</dbReference>
<keyword evidence="6" id="KW-0238">DNA-binding</keyword>
<dbReference type="PANTHER" id="PTHR11070:SF2">
    <property type="entry name" value="ATP-DEPENDENT DNA HELICASE SRS2"/>
    <property type="match status" value="1"/>
</dbReference>
<dbReference type="CDD" id="cd17932">
    <property type="entry name" value="DEXQc_UvrD"/>
    <property type="match status" value="1"/>
</dbReference>
<evidence type="ECO:0000256" key="5">
    <source>
        <dbReference type="ARBA" id="ARBA00022840"/>
    </source>
</evidence>
<dbReference type="AlphaFoldDB" id="A0A7U6JF80"/>
<dbReference type="GO" id="GO:0003677">
    <property type="term" value="F:DNA binding"/>
    <property type="evidence" value="ECO:0007669"/>
    <property type="project" value="UniProtKB-KW"/>
</dbReference>
<accession>A0A7U6JF80</accession>
<dbReference type="InterPro" id="IPR014017">
    <property type="entry name" value="DNA_helicase_UvrD-like_C"/>
</dbReference>
<evidence type="ECO:0000256" key="2">
    <source>
        <dbReference type="ARBA" id="ARBA00022741"/>
    </source>
</evidence>
<dbReference type="GO" id="GO:0000725">
    <property type="term" value="P:recombinational repair"/>
    <property type="evidence" value="ECO:0007669"/>
    <property type="project" value="TreeGrafter"/>
</dbReference>
<keyword evidence="5 12" id="KW-0067">ATP-binding</keyword>
<keyword evidence="16" id="KW-1185">Reference proteome</keyword>
<dbReference type="OrthoDB" id="9810135at2"/>
<dbReference type="PROSITE" id="PS51198">
    <property type="entry name" value="UVRD_HELICASE_ATP_BIND"/>
    <property type="match status" value="1"/>
</dbReference>
<keyword evidence="3 12" id="KW-0378">Hydrolase</keyword>
<dbReference type="InterPro" id="IPR027417">
    <property type="entry name" value="P-loop_NTPase"/>
</dbReference>
<dbReference type="InterPro" id="IPR014016">
    <property type="entry name" value="UvrD-like_ATP-bd"/>
</dbReference>
<dbReference type="Pfam" id="PF13361">
    <property type="entry name" value="UvrD_C"/>
    <property type="match status" value="1"/>
</dbReference>
<dbReference type="Pfam" id="PF00580">
    <property type="entry name" value="UvrD-helicase"/>
    <property type="match status" value="1"/>
</dbReference>
<comment type="similarity">
    <text evidence="1">Belongs to the helicase family. UvrD subfamily.</text>
</comment>
<dbReference type="KEGG" id="cex:CSE_10720"/>
<dbReference type="RefSeq" id="WP_014453595.1">
    <property type="nucleotide sequence ID" value="NC_017096.1"/>
</dbReference>
<evidence type="ECO:0000256" key="12">
    <source>
        <dbReference type="PROSITE-ProRule" id="PRU00560"/>
    </source>
</evidence>
<dbReference type="GO" id="GO:0016787">
    <property type="term" value="F:hydrolase activity"/>
    <property type="evidence" value="ECO:0007669"/>
    <property type="project" value="UniProtKB-UniRule"/>
</dbReference>
<evidence type="ECO:0000313" key="15">
    <source>
        <dbReference type="EMBL" id="BAL81198.1"/>
    </source>
</evidence>
<evidence type="ECO:0000256" key="1">
    <source>
        <dbReference type="ARBA" id="ARBA00009922"/>
    </source>
</evidence>
<feature type="binding site" evidence="12">
    <location>
        <begin position="28"/>
        <end position="35"/>
    </location>
    <ligand>
        <name>ATP</name>
        <dbReference type="ChEBI" id="CHEBI:30616"/>
    </ligand>
</feature>
<reference evidence="15 16" key="1">
    <citation type="submission" date="2011-01" db="EMBL/GenBank/DDBJ databases">
        <title>Whole genome sequence of Caldisericum exile AZM16c01.</title>
        <authorList>
            <person name="Narita-Yamada S."/>
            <person name="Kawakoshi A."/>
            <person name="Nakamura S."/>
            <person name="Sasagawa M."/>
            <person name="Fukada J."/>
            <person name="Sekine M."/>
            <person name="Kato Y."/>
            <person name="Fukai R."/>
            <person name="Sasaki K."/>
            <person name="Hanamaki A."/>
            <person name="Narita H."/>
            <person name="Konno Y."/>
            <person name="Mori K."/>
            <person name="Yamazaki S."/>
            <person name="Suzuki K."/>
            <person name="Fujita N."/>
        </authorList>
    </citation>
    <scope>NUCLEOTIDE SEQUENCE [LARGE SCALE GENOMIC DNA]</scope>
    <source>
        <strain evidence="16">DSM 21853 / NBRC 104410 / AZM16c01</strain>
    </source>
</reference>
<evidence type="ECO:0000256" key="10">
    <source>
        <dbReference type="ARBA" id="ARBA00034923"/>
    </source>
</evidence>
<evidence type="ECO:0000256" key="4">
    <source>
        <dbReference type="ARBA" id="ARBA00022806"/>
    </source>
</evidence>
<dbReference type="GO" id="GO:0033202">
    <property type="term" value="C:DNA helicase complex"/>
    <property type="evidence" value="ECO:0007669"/>
    <property type="project" value="TreeGrafter"/>
</dbReference>
<dbReference type="Gene3D" id="3.40.50.300">
    <property type="entry name" value="P-loop containing nucleotide triphosphate hydrolases"/>
    <property type="match status" value="2"/>
</dbReference>
<dbReference type="InterPro" id="IPR013986">
    <property type="entry name" value="DExx_box_DNA_helicase_dom_sf"/>
</dbReference>
<dbReference type="EC" id="5.6.2.4" evidence="9"/>
<dbReference type="InterPro" id="IPR000212">
    <property type="entry name" value="DNA_helicase_UvrD/REP"/>
</dbReference>
<comment type="catalytic activity">
    <reaction evidence="8">
        <text>Couples ATP hydrolysis with the unwinding of duplex DNA by translocating in the 3'-5' direction.</text>
        <dbReference type="EC" id="5.6.2.4"/>
    </reaction>
</comment>
<dbReference type="FunFam" id="1.10.486.10:FF:000003">
    <property type="entry name" value="ATP-dependent DNA helicase"/>
    <property type="match status" value="1"/>
</dbReference>
<dbReference type="Pfam" id="PF21196">
    <property type="entry name" value="PcrA_UvrD_tudor"/>
    <property type="match status" value="1"/>
</dbReference>
<evidence type="ECO:0000256" key="8">
    <source>
        <dbReference type="ARBA" id="ARBA00034617"/>
    </source>
</evidence>
<evidence type="ECO:0000256" key="3">
    <source>
        <dbReference type="ARBA" id="ARBA00022801"/>
    </source>
</evidence>
<evidence type="ECO:0000256" key="9">
    <source>
        <dbReference type="ARBA" id="ARBA00034808"/>
    </source>
</evidence>
<dbReference type="GO" id="GO:0009314">
    <property type="term" value="P:response to radiation"/>
    <property type="evidence" value="ECO:0007669"/>
    <property type="project" value="UniProtKB-ARBA"/>
</dbReference>
<proteinExistence type="inferred from homology"/>
<dbReference type="CDD" id="cd18807">
    <property type="entry name" value="SF1_C_UvrD"/>
    <property type="match status" value="1"/>
</dbReference>
<evidence type="ECO:0000313" key="16">
    <source>
        <dbReference type="Proteomes" id="UP000004793"/>
    </source>
</evidence>
<organism evidence="15 16">
    <name type="scientific">Caldisericum exile (strain DSM 21853 / NBRC 104410 / AZM16c01)</name>
    <dbReference type="NCBI Taxonomy" id="511051"/>
    <lineage>
        <taxon>Bacteria</taxon>
        <taxon>Pseudomonadati</taxon>
        <taxon>Caldisericota/Cryosericota group</taxon>
        <taxon>Caldisericota</taxon>
        <taxon>Caldisericia</taxon>
        <taxon>Caldisericales</taxon>
        <taxon>Caldisericaceae</taxon>
        <taxon>Caldisericum</taxon>
    </lineage>
</organism>
<dbReference type="Proteomes" id="UP000004793">
    <property type="component" value="Chromosome"/>
</dbReference>
<gene>
    <name evidence="15" type="primary">pcrA</name>
    <name evidence="15" type="ordered locus">CSE_10720</name>
</gene>
<dbReference type="PROSITE" id="PS51217">
    <property type="entry name" value="UVRD_HELICASE_CTER"/>
    <property type="match status" value="1"/>
</dbReference>
<dbReference type="GO" id="GO:0005524">
    <property type="term" value="F:ATP binding"/>
    <property type="evidence" value="ECO:0007669"/>
    <property type="project" value="UniProtKB-UniRule"/>
</dbReference>
<keyword evidence="2 12" id="KW-0547">Nucleotide-binding</keyword>
<comment type="catalytic activity">
    <reaction evidence="11">
        <text>ATP + H2O = ADP + phosphate + H(+)</text>
        <dbReference type="Rhea" id="RHEA:13065"/>
        <dbReference type="ChEBI" id="CHEBI:15377"/>
        <dbReference type="ChEBI" id="CHEBI:15378"/>
        <dbReference type="ChEBI" id="CHEBI:30616"/>
        <dbReference type="ChEBI" id="CHEBI:43474"/>
        <dbReference type="ChEBI" id="CHEBI:456216"/>
        <dbReference type="EC" id="5.6.2.4"/>
    </reaction>
</comment>
<sequence length="694" mass="81268">MKENYLNDLNSAQIEAVTYIEGPLLVYAGAGSGKTKVITYKIAYLIDAISIRPSQILAVTFTNKAAQEMKERTEHIIGEEIKDLFIGTFHSICAKILRREIKFLGYKENFTILDEDDSTNVIKDIMKDLNLDPKYINPNEIKDYISKAKMNLIDASKFTYSDYFEQVVSKIYKRYEKILRENNALDFDDLIMLTIKLFQENEYVLHYYQTKFRHVLVDEYQDVNRMQYELIKILTEKTRRFTLVGDDDQSIYSFRGASSEFIDRIYEDFPDLKVVKLERNYRSPQEILDIANKLIKHNKRRTEKELFSDIHIENAISFYEALDELDEARFVVNKIESLKEEKGYKNKDFAILYRTNFQSRAFEEYLIQEGIPYQVIGGQKFYGRAEIKDIIAYLTLINNPNDNISFKRIVNIPPRKIGEKTIEELEKVAEEKGKSLFESIQEFLLIKESKPLKEFYELIKELQELSQTQPLPRFVEEVVSKVKYIKYLQEKFKEDSEERIGNVKEFENMVINFTRETEDANLSSLLTQISLITSIDEAKNEDRVSLMTLHAAKGLEFPVVFLVGLEEGLLPHFRSLETTKDIEEERRLCYVGITRAKEKLFLTYALRRSKFGSLNPTKTSRFLQEIEVFEYNKEKEEQHVFAIKKGDTVLHKVWGLGKVLDVVYDGDIPFATIDFLKIGVKNLDLRYAPLEKVR</sequence>
<keyword evidence="4 12" id="KW-0347">Helicase</keyword>
<dbReference type="FunFam" id="1.10.10.160:FF:000001">
    <property type="entry name" value="ATP-dependent DNA helicase"/>
    <property type="match status" value="1"/>
</dbReference>
<keyword evidence="7" id="KW-0413">Isomerase</keyword>
<evidence type="ECO:0000256" key="11">
    <source>
        <dbReference type="ARBA" id="ARBA00048988"/>
    </source>
</evidence>
<evidence type="ECO:0000256" key="6">
    <source>
        <dbReference type="ARBA" id="ARBA00023125"/>
    </source>
</evidence>
<dbReference type="Gene3D" id="1.10.10.160">
    <property type="match status" value="1"/>
</dbReference>
<evidence type="ECO:0000259" key="14">
    <source>
        <dbReference type="PROSITE" id="PS51217"/>
    </source>
</evidence>
<dbReference type="GO" id="GO:0005829">
    <property type="term" value="C:cytosol"/>
    <property type="evidence" value="ECO:0007669"/>
    <property type="project" value="TreeGrafter"/>
</dbReference>
<dbReference type="EMBL" id="AP012051">
    <property type="protein sequence ID" value="BAL81198.1"/>
    <property type="molecule type" value="Genomic_DNA"/>
</dbReference>
<feature type="domain" description="UvrD-like helicase C-terminal" evidence="14">
    <location>
        <begin position="285"/>
        <end position="554"/>
    </location>
</feature>
<feature type="domain" description="UvrD-like helicase ATP-binding" evidence="13">
    <location>
        <begin position="7"/>
        <end position="284"/>
    </location>
</feature>